<dbReference type="Gene3D" id="3.40.50.2300">
    <property type="match status" value="1"/>
</dbReference>
<keyword evidence="6 8" id="KW-0456">Lyase</keyword>
<keyword evidence="3" id="KW-0547">Nucleotide-binding</keyword>
<evidence type="ECO:0000256" key="3">
    <source>
        <dbReference type="ARBA" id="ARBA00022741"/>
    </source>
</evidence>
<comment type="subcellular location">
    <subcellularLocation>
        <location evidence="1">Membrane</location>
    </subcellularLocation>
</comment>
<gene>
    <name evidence="11" type="ORF">FN976_22160</name>
</gene>
<evidence type="ECO:0000256" key="6">
    <source>
        <dbReference type="ARBA" id="ARBA00023239"/>
    </source>
</evidence>
<dbReference type="SUPFAM" id="SSF55073">
    <property type="entry name" value="Nucleotide cyclase"/>
    <property type="match status" value="1"/>
</dbReference>
<keyword evidence="4" id="KW-1133">Transmembrane helix</keyword>
<dbReference type="PANTHER" id="PTHR11920">
    <property type="entry name" value="GUANYLYL CYCLASE"/>
    <property type="match status" value="1"/>
</dbReference>
<evidence type="ECO:0000256" key="4">
    <source>
        <dbReference type="ARBA" id="ARBA00022989"/>
    </source>
</evidence>
<sequence length="358" mass="38716">MQDTPTSRRPLVLVIDDTPQNLSLMRDLLDAHYTVKLAPSGARGLEIAAATPPDLILLDVMMPDMDGYEVCRRLKAAPASADIPVIFVTAMTETENEEEGLALGAVDYITKPICAPIVLARVRSQLALKAAADLLRSRNALLAASNARVQELLYNILPVEVADELSASGEVKPVRHESASVLFTDFSGFTQTASTMPANRMVAELNDIFAAFDDICDELGVEKIKTIGDAYMAAAGLPKPCDDHAQRCVHAGLRMAAYMAMRNESAAFKWDLRIGIHSGPVVSGVVGKRKYAFDIWGDSVNLAARMESAGEVGRVNISAYTYDLVRATFNCEYRGKLDAKGKGLVGMYFADSVAEPAR</sequence>
<dbReference type="PANTHER" id="PTHR11920:SF335">
    <property type="entry name" value="GUANYLATE CYCLASE"/>
    <property type="match status" value="1"/>
</dbReference>
<dbReference type="Pfam" id="PF00072">
    <property type="entry name" value="Response_reg"/>
    <property type="match status" value="1"/>
</dbReference>
<dbReference type="PROSITE" id="PS50125">
    <property type="entry name" value="GUANYLATE_CYCLASE_2"/>
    <property type="match status" value="1"/>
</dbReference>
<dbReference type="CDD" id="cd19920">
    <property type="entry name" value="REC_PA4781-like"/>
    <property type="match status" value="1"/>
</dbReference>
<dbReference type="SUPFAM" id="SSF52172">
    <property type="entry name" value="CheY-like"/>
    <property type="match status" value="1"/>
</dbReference>
<dbReference type="PROSITE" id="PS00452">
    <property type="entry name" value="GUANYLATE_CYCLASE_1"/>
    <property type="match status" value="1"/>
</dbReference>
<dbReference type="PROSITE" id="PS50110">
    <property type="entry name" value="RESPONSE_REGULATORY"/>
    <property type="match status" value="1"/>
</dbReference>
<protein>
    <submittedName>
        <fullName evidence="11">Response regulator</fullName>
    </submittedName>
</protein>
<evidence type="ECO:0000259" key="10">
    <source>
        <dbReference type="PROSITE" id="PS50125"/>
    </source>
</evidence>
<proteinExistence type="inferred from homology"/>
<dbReference type="SMART" id="SM00044">
    <property type="entry name" value="CYCc"/>
    <property type="match status" value="1"/>
</dbReference>
<dbReference type="Gene3D" id="3.30.70.1230">
    <property type="entry name" value="Nucleotide cyclase"/>
    <property type="match status" value="1"/>
</dbReference>
<keyword evidence="7" id="KW-0597">Phosphoprotein</keyword>
<feature type="modified residue" description="4-aspartylphosphate" evidence="7">
    <location>
        <position position="59"/>
    </location>
</feature>
<evidence type="ECO:0000256" key="5">
    <source>
        <dbReference type="ARBA" id="ARBA00023136"/>
    </source>
</evidence>
<evidence type="ECO:0000256" key="7">
    <source>
        <dbReference type="PROSITE-ProRule" id="PRU00169"/>
    </source>
</evidence>
<dbReference type="EMBL" id="VOBQ01000018">
    <property type="protein sequence ID" value="TWO68703.1"/>
    <property type="molecule type" value="Genomic_DNA"/>
</dbReference>
<feature type="domain" description="Response regulatory" evidence="9">
    <location>
        <begin position="11"/>
        <end position="126"/>
    </location>
</feature>
<keyword evidence="12" id="KW-1185">Reference proteome</keyword>
<accession>A0A562ZJP0</accession>
<evidence type="ECO:0000256" key="1">
    <source>
        <dbReference type="ARBA" id="ARBA00004370"/>
    </source>
</evidence>
<evidence type="ECO:0000259" key="9">
    <source>
        <dbReference type="PROSITE" id="PS50110"/>
    </source>
</evidence>
<dbReference type="GO" id="GO:0000160">
    <property type="term" value="P:phosphorelay signal transduction system"/>
    <property type="evidence" value="ECO:0007669"/>
    <property type="project" value="InterPro"/>
</dbReference>
<keyword evidence="5" id="KW-0472">Membrane</keyword>
<dbReference type="RefSeq" id="WP_145895249.1">
    <property type="nucleotide sequence ID" value="NZ_VOBQ01000018.1"/>
</dbReference>
<reference evidence="11 12" key="1">
    <citation type="submission" date="2019-07" db="EMBL/GenBank/DDBJ databases">
        <title>Caenimonas sedimenti sp. nov., isolated from activated sludge.</title>
        <authorList>
            <person name="Xu J."/>
        </authorList>
    </citation>
    <scope>NUCLEOTIDE SEQUENCE [LARGE SCALE GENOMIC DNA]</scope>
    <source>
        <strain evidence="11 12">HX-9-20</strain>
    </source>
</reference>
<keyword evidence="2" id="KW-0812">Transmembrane</keyword>
<evidence type="ECO:0000256" key="8">
    <source>
        <dbReference type="RuleBase" id="RU000405"/>
    </source>
</evidence>
<dbReference type="InterPro" id="IPR029787">
    <property type="entry name" value="Nucleotide_cyclase"/>
</dbReference>
<dbReference type="GO" id="GO:0009190">
    <property type="term" value="P:cyclic nucleotide biosynthetic process"/>
    <property type="evidence" value="ECO:0007669"/>
    <property type="project" value="InterPro"/>
</dbReference>
<dbReference type="InterPro" id="IPR011006">
    <property type="entry name" value="CheY-like_superfamily"/>
</dbReference>
<comment type="similarity">
    <text evidence="8">Belongs to the adenylyl cyclase class-4/guanylyl cyclase family.</text>
</comment>
<feature type="domain" description="Guanylate cyclase" evidence="10">
    <location>
        <begin position="180"/>
        <end position="307"/>
    </location>
</feature>
<dbReference type="SMART" id="SM00448">
    <property type="entry name" value="REC"/>
    <property type="match status" value="1"/>
</dbReference>
<dbReference type="InterPro" id="IPR001789">
    <property type="entry name" value="Sig_transdc_resp-reg_receiver"/>
</dbReference>
<dbReference type="GO" id="GO:0016020">
    <property type="term" value="C:membrane"/>
    <property type="evidence" value="ECO:0007669"/>
    <property type="project" value="UniProtKB-SubCell"/>
</dbReference>
<dbReference type="OrthoDB" id="9802500at2"/>
<dbReference type="Proteomes" id="UP000318199">
    <property type="component" value="Unassembled WGS sequence"/>
</dbReference>
<dbReference type="CDD" id="cd07302">
    <property type="entry name" value="CHD"/>
    <property type="match status" value="1"/>
</dbReference>
<comment type="caution">
    <text evidence="11">The sequence shown here is derived from an EMBL/GenBank/DDBJ whole genome shotgun (WGS) entry which is preliminary data.</text>
</comment>
<name>A0A562ZJP0_9BURK</name>
<dbReference type="InterPro" id="IPR050401">
    <property type="entry name" value="Cyclic_nucleotide_synthase"/>
</dbReference>
<dbReference type="AlphaFoldDB" id="A0A562ZJP0"/>
<evidence type="ECO:0000313" key="11">
    <source>
        <dbReference type="EMBL" id="TWO68703.1"/>
    </source>
</evidence>
<dbReference type="Pfam" id="PF00211">
    <property type="entry name" value="Guanylate_cyc"/>
    <property type="match status" value="1"/>
</dbReference>
<evidence type="ECO:0000313" key="12">
    <source>
        <dbReference type="Proteomes" id="UP000318199"/>
    </source>
</evidence>
<dbReference type="InterPro" id="IPR018297">
    <property type="entry name" value="A/G_cyclase_CS"/>
</dbReference>
<dbReference type="GO" id="GO:0000166">
    <property type="term" value="F:nucleotide binding"/>
    <property type="evidence" value="ECO:0007669"/>
    <property type="project" value="UniProtKB-KW"/>
</dbReference>
<dbReference type="InterPro" id="IPR001054">
    <property type="entry name" value="A/G_cyclase"/>
</dbReference>
<organism evidence="11 12">
    <name type="scientific">Caenimonas sedimenti</name>
    <dbReference type="NCBI Taxonomy" id="2596921"/>
    <lineage>
        <taxon>Bacteria</taxon>
        <taxon>Pseudomonadati</taxon>
        <taxon>Pseudomonadota</taxon>
        <taxon>Betaproteobacteria</taxon>
        <taxon>Burkholderiales</taxon>
        <taxon>Comamonadaceae</taxon>
        <taxon>Caenimonas</taxon>
    </lineage>
</organism>
<dbReference type="GO" id="GO:0004016">
    <property type="term" value="F:adenylate cyclase activity"/>
    <property type="evidence" value="ECO:0007669"/>
    <property type="project" value="UniProtKB-ARBA"/>
</dbReference>
<evidence type="ECO:0000256" key="2">
    <source>
        <dbReference type="ARBA" id="ARBA00022692"/>
    </source>
</evidence>